<proteinExistence type="predicted"/>
<dbReference type="Proteomes" id="UP000266698">
    <property type="component" value="Unassembled WGS sequence"/>
</dbReference>
<protein>
    <submittedName>
        <fullName evidence="1">Uncharacterized protein</fullName>
    </submittedName>
</protein>
<dbReference type="AlphaFoldDB" id="A0A396FE02"/>
<comment type="caution">
    <text evidence="1">The sequence shown here is derived from an EMBL/GenBank/DDBJ whole genome shotgun (WGS) entry which is preliminary data.</text>
</comment>
<name>A0A396FE02_9FIRM</name>
<reference evidence="1 2" key="1">
    <citation type="submission" date="2018-08" db="EMBL/GenBank/DDBJ databases">
        <title>A genome reference for cultivated species of the human gut microbiota.</title>
        <authorList>
            <person name="Zou Y."/>
            <person name="Xue W."/>
            <person name="Luo G."/>
        </authorList>
    </citation>
    <scope>NUCLEOTIDE SEQUENCE [LARGE SCALE GENOMIC DNA]</scope>
    <source>
        <strain evidence="1 2">AF36-2BH</strain>
    </source>
</reference>
<organism evidence="1 2">
    <name type="scientific">Agathobacter rectalis</name>
    <dbReference type="NCBI Taxonomy" id="39491"/>
    <lineage>
        <taxon>Bacteria</taxon>
        <taxon>Bacillati</taxon>
        <taxon>Bacillota</taxon>
        <taxon>Clostridia</taxon>
        <taxon>Lachnospirales</taxon>
        <taxon>Lachnospiraceae</taxon>
        <taxon>Agathobacter</taxon>
    </lineage>
</organism>
<gene>
    <name evidence="1" type="ORF">DW001_09265</name>
</gene>
<evidence type="ECO:0000313" key="2">
    <source>
        <dbReference type="Proteomes" id="UP000266698"/>
    </source>
</evidence>
<dbReference type="EMBL" id="QRPB01000010">
    <property type="protein sequence ID" value="RHL78660.1"/>
    <property type="molecule type" value="Genomic_DNA"/>
</dbReference>
<sequence length="66" mass="7654">MGGCEVRGAHSIFLIKNMNFFILNTLCTSRINFVVREAWQNYFFNSKALLMGELLALHVCMYLLCF</sequence>
<accession>A0A396FE02</accession>
<evidence type="ECO:0000313" key="1">
    <source>
        <dbReference type="EMBL" id="RHL78660.1"/>
    </source>
</evidence>